<evidence type="ECO:0000256" key="9">
    <source>
        <dbReference type="ARBA" id="ARBA00023295"/>
    </source>
</evidence>
<dbReference type="EMBL" id="BSRI01000001">
    <property type="protein sequence ID" value="GLV54549.1"/>
    <property type="molecule type" value="Genomic_DNA"/>
</dbReference>
<evidence type="ECO:0000313" key="12">
    <source>
        <dbReference type="EMBL" id="GLV54549.1"/>
    </source>
</evidence>
<comment type="similarity">
    <text evidence="1 10">Belongs to the Nth/MutY family.</text>
</comment>
<evidence type="ECO:0000256" key="7">
    <source>
        <dbReference type="ARBA" id="ARBA00023014"/>
    </source>
</evidence>
<keyword evidence="5 10" id="KW-0378">Hydrolase</keyword>
<gene>
    <name evidence="12" type="primary">nth_1</name>
    <name evidence="10" type="synonym">nth</name>
    <name evidence="12" type="ORF">KDH_13960</name>
</gene>
<protein>
    <recommendedName>
        <fullName evidence="10">Endonuclease III</fullName>
        <ecNumber evidence="10">4.2.99.18</ecNumber>
    </recommendedName>
    <alternativeName>
        <fullName evidence="10">DNA-(apurinic or apyrimidinic site) lyase</fullName>
    </alternativeName>
</protein>
<evidence type="ECO:0000256" key="6">
    <source>
        <dbReference type="ARBA" id="ARBA00023004"/>
    </source>
</evidence>
<feature type="binding site" evidence="10">
    <location>
        <position position="219"/>
    </location>
    <ligand>
        <name>[4Fe-4S] cluster</name>
        <dbReference type="ChEBI" id="CHEBI:49883"/>
    </ligand>
</feature>
<evidence type="ECO:0000256" key="3">
    <source>
        <dbReference type="ARBA" id="ARBA00022723"/>
    </source>
</evidence>
<evidence type="ECO:0000256" key="1">
    <source>
        <dbReference type="ARBA" id="ARBA00008343"/>
    </source>
</evidence>
<dbReference type="SUPFAM" id="SSF48150">
    <property type="entry name" value="DNA-glycosylase"/>
    <property type="match status" value="1"/>
</dbReference>
<dbReference type="RefSeq" id="WP_338248207.1">
    <property type="nucleotide sequence ID" value="NZ_BSRI01000001.1"/>
</dbReference>
<reference evidence="12 13" key="1">
    <citation type="submission" date="2023-02" db="EMBL/GenBank/DDBJ databases">
        <title>Dictyobacter halimunensis sp. nov., a new member of the class Ktedonobacteria from forest soil in a geothermal area.</title>
        <authorList>
            <person name="Rachmania M.K."/>
            <person name="Ningsih F."/>
            <person name="Sakai Y."/>
            <person name="Yabe S."/>
            <person name="Yokota A."/>
            <person name="Sjamsuridzal W."/>
        </authorList>
    </citation>
    <scope>NUCLEOTIDE SEQUENCE [LARGE SCALE GENOMIC DNA]</scope>
    <source>
        <strain evidence="12 13">S3.2.2.5</strain>
    </source>
</reference>
<keyword evidence="8 10" id="KW-0234">DNA repair</keyword>
<dbReference type="SMART" id="SM00525">
    <property type="entry name" value="FES"/>
    <property type="match status" value="1"/>
</dbReference>
<dbReference type="SMART" id="SM00478">
    <property type="entry name" value="ENDO3c"/>
    <property type="match status" value="1"/>
</dbReference>
<dbReference type="PANTHER" id="PTHR10359:SF18">
    <property type="entry name" value="ENDONUCLEASE III"/>
    <property type="match status" value="1"/>
</dbReference>
<dbReference type="InterPro" id="IPR004035">
    <property type="entry name" value="Endouclease-III_FeS-bd_BS"/>
</dbReference>
<dbReference type="InterPro" id="IPR003651">
    <property type="entry name" value="Endonuclease3_FeS-loop_motif"/>
</dbReference>
<keyword evidence="12" id="KW-0255">Endonuclease</keyword>
<evidence type="ECO:0000256" key="8">
    <source>
        <dbReference type="ARBA" id="ARBA00023204"/>
    </source>
</evidence>
<keyword evidence="9 10" id="KW-0326">Glycosidase</keyword>
<keyword evidence="10" id="KW-0238">DNA-binding</keyword>
<keyword evidence="6 10" id="KW-0408">Iron</keyword>
<dbReference type="HAMAP" id="MF_00942">
    <property type="entry name" value="Nth"/>
    <property type="match status" value="1"/>
</dbReference>
<dbReference type="InterPro" id="IPR003265">
    <property type="entry name" value="HhH-GPD_domain"/>
</dbReference>
<dbReference type="NCBIfam" id="TIGR01083">
    <property type="entry name" value="nth"/>
    <property type="match status" value="1"/>
</dbReference>
<keyword evidence="13" id="KW-1185">Reference proteome</keyword>
<evidence type="ECO:0000313" key="13">
    <source>
        <dbReference type="Proteomes" id="UP001344906"/>
    </source>
</evidence>
<dbReference type="PROSITE" id="PS01155">
    <property type="entry name" value="ENDONUCLEASE_III_2"/>
    <property type="match status" value="1"/>
</dbReference>
<keyword evidence="12" id="KW-0540">Nuclease</keyword>
<comment type="function">
    <text evidence="10">DNA repair enzyme that has both DNA N-glycosylase activity and AP-lyase activity. The DNA N-glycosylase activity releases various damaged pyrimidines from DNA by cleaving the N-glycosidic bond, leaving an AP (apurinic/apyrimidinic) site. The AP-lyase activity cleaves the phosphodiester bond 3' to the AP site by a beta-elimination, leaving a 3'-terminal unsaturated sugar and a product with a terminal 5'-phosphate.</text>
</comment>
<dbReference type="Pfam" id="PF00730">
    <property type="entry name" value="HhH-GPD"/>
    <property type="match status" value="1"/>
</dbReference>
<proteinExistence type="inferred from homology"/>
<dbReference type="Gene3D" id="1.10.340.30">
    <property type="entry name" value="Hypothetical protein, domain 2"/>
    <property type="match status" value="1"/>
</dbReference>
<dbReference type="Pfam" id="PF00633">
    <property type="entry name" value="HHH"/>
    <property type="match status" value="1"/>
</dbReference>
<dbReference type="InterPro" id="IPR000445">
    <property type="entry name" value="HhH_motif"/>
</dbReference>
<evidence type="ECO:0000256" key="10">
    <source>
        <dbReference type="HAMAP-Rule" id="MF_00942"/>
    </source>
</evidence>
<dbReference type="Proteomes" id="UP001344906">
    <property type="component" value="Unassembled WGS sequence"/>
</dbReference>
<dbReference type="InterPro" id="IPR011257">
    <property type="entry name" value="DNA_glycosylase"/>
</dbReference>
<name>A0ABQ6FLH7_9CHLR</name>
<feature type="binding site" evidence="10">
    <location>
        <position position="203"/>
    </location>
    <ligand>
        <name>[4Fe-4S] cluster</name>
        <dbReference type="ChEBI" id="CHEBI:49883"/>
    </ligand>
</feature>
<sequence length="226" mass="25225">MMKDTSQETTAAALPEGALPVQTVIDELRSLYPQARYDLNFSTPLELLVATLLAAQCTDKRVNAVTVDLFQKYRSAEDYATVSQEELEQDIIKTGFYRQKAKQIRAACQYLLLHHNGEVPQTMADMVKIPGVGRKTANVVLGNAYGITEGFIVDTHVARLIKRFGWTQQDDAVKAEREIMNLVPQQEWLSLAHRIIYHGRAVCVARSPRCAQCTLAAVCPSSTTRQ</sequence>
<dbReference type="PANTHER" id="PTHR10359">
    <property type="entry name" value="A/G-SPECIFIC ADENINE GLYCOSYLASE/ENDONUCLEASE III"/>
    <property type="match status" value="1"/>
</dbReference>
<dbReference type="InterPro" id="IPR004036">
    <property type="entry name" value="Endonuclease-III-like_CS2"/>
</dbReference>
<keyword evidence="3 10" id="KW-0479">Metal-binding</keyword>
<dbReference type="PROSITE" id="PS00764">
    <property type="entry name" value="ENDONUCLEASE_III_1"/>
    <property type="match status" value="1"/>
</dbReference>
<feature type="domain" description="HhH-GPD" evidence="11">
    <location>
        <begin position="53"/>
        <end position="201"/>
    </location>
</feature>
<dbReference type="InterPro" id="IPR005759">
    <property type="entry name" value="Nth"/>
</dbReference>
<feature type="binding site" evidence="10">
    <location>
        <position position="210"/>
    </location>
    <ligand>
        <name>[4Fe-4S] cluster</name>
        <dbReference type="ChEBI" id="CHEBI:49883"/>
    </ligand>
</feature>
<dbReference type="Gene3D" id="1.10.1670.10">
    <property type="entry name" value="Helix-hairpin-Helix base-excision DNA repair enzymes (C-terminal)"/>
    <property type="match status" value="1"/>
</dbReference>
<comment type="caution">
    <text evidence="12">The sequence shown here is derived from an EMBL/GenBank/DDBJ whole genome shotgun (WGS) entry which is preliminary data.</text>
</comment>
<keyword evidence="10" id="KW-0456">Lyase</keyword>
<dbReference type="InterPro" id="IPR023170">
    <property type="entry name" value="HhH_base_excis_C"/>
</dbReference>
<evidence type="ECO:0000256" key="4">
    <source>
        <dbReference type="ARBA" id="ARBA00022763"/>
    </source>
</evidence>
<dbReference type="GO" id="GO:0004519">
    <property type="term" value="F:endonuclease activity"/>
    <property type="evidence" value="ECO:0007669"/>
    <property type="project" value="UniProtKB-KW"/>
</dbReference>
<evidence type="ECO:0000256" key="2">
    <source>
        <dbReference type="ARBA" id="ARBA00022485"/>
    </source>
</evidence>
<keyword evidence="2 10" id="KW-0004">4Fe-4S</keyword>
<evidence type="ECO:0000256" key="5">
    <source>
        <dbReference type="ARBA" id="ARBA00022801"/>
    </source>
</evidence>
<organism evidence="12 13">
    <name type="scientific">Dictyobacter halimunensis</name>
    <dbReference type="NCBI Taxonomy" id="3026934"/>
    <lineage>
        <taxon>Bacteria</taxon>
        <taxon>Bacillati</taxon>
        <taxon>Chloroflexota</taxon>
        <taxon>Ktedonobacteria</taxon>
        <taxon>Ktedonobacterales</taxon>
        <taxon>Dictyobacteraceae</taxon>
        <taxon>Dictyobacter</taxon>
    </lineage>
</organism>
<keyword evidence="4 10" id="KW-0227">DNA damage</keyword>
<comment type="catalytic activity">
    <reaction evidence="10">
        <text>2'-deoxyribonucleotide-(2'-deoxyribose 5'-phosphate)-2'-deoxyribonucleotide-DNA = a 3'-end 2'-deoxyribonucleotide-(2,3-dehydro-2,3-deoxyribose 5'-phosphate)-DNA + a 5'-end 5'-phospho-2'-deoxyribonucleoside-DNA + H(+)</text>
        <dbReference type="Rhea" id="RHEA:66592"/>
        <dbReference type="Rhea" id="RHEA-COMP:13180"/>
        <dbReference type="Rhea" id="RHEA-COMP:16897"/>
        <dbReference type="Rhea" id="RHEA-COMP:17067"/>
        <dbReference type="ChEBI" id="CHEBI:15378"/>
        <dbReference type="ChEBI" id="CHEBI:136412"/>
        <dbReference type="ChEBI" id="CHEBI:157695"/>
        <dbReference type="ChEBI" id="CHEBI:167181"/>
        <dbReference type="EC" id="4.2.99.18"/>
    </reaction>
</comment>
<evidence type="ECO:0000259" key="11">
    <source>
        <dbReference type="SMART" id="SM00478"/>
    </source>
</evidence>
<dbReference type="PIRSF" id="PIRSF001435">
    <property type="entry name" value="Nth"/>
    <property type="match status" value="1"/>
</dbReference>
<dbReference type="CDD" id="cd00056">
    <property type="entry name" value="ENDO3c"/>
    <property type="match status" value="1"/>
</dbReference>
<dbReference type="EC" id="4.2.99.18" evidence="10"/>
<feature type="binding site" evidence="10">
    <location>
        <position position="213"/>
    </location>
    <ligand>
        <name>[4Fe-4S] cluster</name>
        <dbReference type="ChEBI" id="CHEBI:49883"/>
    </ligand>
</feature>
<keyword evidence="7 10" id="KW-0411">Iron-sulfur</keyword>
<comment type="cofactor">
    <cofactor evidence="10">
        <name>[4Fe-4S] cluster</name>
        <dbReference type="ChEBI" id="CHEBI:49883"/>
    </cofactor>
    <text evidence="10">Binds 1 [4Fe-4S] cluster.</text>
</comment>
<accession>A0ABQ6FLH7</accession>